<dbReference type="GO" id="GO:0000725">
    <property type="term" value="P:recombinational repair"/>
    <property type="evidence" value="ECO:0007669"/>
    <property type="project" value="InterPro"/>
</dbReference>
<accession>A0A4P9ZWK1</accession>
<proteinExistence type="predicted"/>
<feature type="compositionally biased region" description="Polar residues" evidence="1">
    <location>
        <begin position="164"/>
        <end position="200"/>
    </location>
</feature>
<dbReference type="InterPro" id="IPR028045">
    <property type="entry name" value="HROB"/>
</dbReference>
<keyword evidence="4" id="KW-1185">Reference proteome</keyword>
<dbReference type="Proteomes" id="UP000268162">
    <property type="component" value="Unassembled WGS sequence"/>
</dbReference>
<feature type="compositionally biased region" description="Low complexity" evidence="1">
    <location>
        <begin position="69"/>
        <end position="79"/>
    </location>
</feature>
<dbReference type="EMBL" id="ML002412">
    <property type="protein sequence ID" value="RKP38045.1"/>
    <property type="molecule type" value="Genomic_DNA"/>
</dbReference>
<dbReference type="PANTHER" id="PTHR14523">
    <property type="entry name" value="UNCHARACTERIZED PROTEIN C17ORF53 HOMOLOG"/>
    <property type="match status" value="1"/>
</dbReference>
<gene>
    <name evidence="3" type="ORF">BJ085DRAFT_28975</name>
</gene>
<name>A0A4P9ZWK1_9FUNG</name>
<organism evidence="3 4">
    <name type="scientific">Dimargaris cristalligena</name>
    <dbReference type="NCBI Taxonomy" id="215637"/>
    <lineage>
        <taxon>Eukaryota</taxon>
        <taxon>Fungi</taxon>
        <taxon>Fungi incertae sedis</taxon>
        <taxon>Zoopagomycota</taxon>
        <taxon>Kickxellomycotina</taxon>
        <taxon>Dimargaritomycetes</taxon>
        <taxon>Dimargaritales</taxon>
        <taxon>Dimargaritaceae</taxon>
        <taxon>Dimargaris</taxon>
    </lineage>
</organism>
<evidence type="ECO:0000313" key="3">
    <source>
        <dbReference type="EMBL" id="RKP38045.1"/>
    </source>
</evidence>
<dbReference type="InterPro" id="IPR058570">
    <property type="entry name" value="HROB_OB"/>
</dbReference>
<dbReference type="AlphaFoldDB" id="A0A4P9ZWK1"/>
<feature type="region of interest" description="Disordered" evidence="1">
    <location>
        <begin position="1"/>
        <end position="205"/>
    </location>
</feature>
<evidence type="ECO:0000256" key="1">
    <source>
        <dbReference type="SAM" id="MobiDB-lite"/>
    </source>
</evidence>
<evidence type="ECO:0000259" key="2">
    <source>
        <dbReference type="Pfam" id="PF15072"/>
    </source>
</evidence>
<reference evidence="4" key="1">
    <citation type="journal article" date="2018" name="Nat. Microbiol.">
        <title>Leveraging single-cell genomics to expand the fungal tree of life.</title>
        <authorList>
            <person name="Ahrendt S.R."/>
            <person name="Quandt C.A."/>
            <person name="Ciobanu D."/>
            <person name="Clum A."/>
            <person name="Salamov A."/>
            <person name="Andreopoulos B."/>
            <person name="Cheng J.F."/>
            <person name="Woyke T."/>
            <person name="Pelin A."/>
            <person name="Henrissat B."/>
            <person name="Reynolds N.K."/>
            <person name="Benny G.L."/>
            <person name="Smith M.E."/>
            <person name="James T.Y."/>
            <person name="Grigoriev I.V."/>
        </authorList>
    </citation>
    <scope>NUCLEOTIDE SEQUENCE [LARGE SCALE GENOMIC DNA]</scope>
    <source>
        <strain evidence="4">RSA 468</strain>
    </source>
</reference>
<protein>
    <recommendedName>
        <fullName evidence="2">Homologous recombination OB-fold protein OB-fold domain-containing protein</fullName>
    </recommendedName>
</protein>
<sequence length="288" mass="31069">MADPTPADTKRRLLNSLSRLAKARRPAPEPATSSPGPTTYAPVSSPHPSSPDVPRPGMGASPPSRLPHSTTPGPQRGTPRPTPPPPRQQSTRQDQTPLMAPPRTPAMNHRGTTPSTALVPPSARFNRTLPDGDCGNDSTRKLPGPAGFMVMDTPATSDERPANDSRSSSATTNGAISTRSPSLSTPALLSQPHKPSSAPSHGSGYQDDNLYDMLHLKDEDFNKPTWLKMIEVLGLPPYMLRETKWSDMDASVILVDPTGELHGTIQRRVMETYSNEIIVGTTLLLQNW</sequence>
<dbReference type="PRINTS" id="PR01217">
    <property type="entry name" value="PRICHEXTENSN"/>
</dbReference>
<dbReference type="PANTHER" id="PTHR14523:SF1">
    <property type="entry name" value="HOMOLOGOUS RECOMBINATION OB-FOLD PROTEIN"/>
    <property type="match status" value="1"/>
</dbReference>
<feature type="domain" description="Homologous recombination OB-fold protein OB-fold" evidence="2">
    <location>
        <begin position="245"/>
        <end position="287"/>
    </location>
</feature>
<dbReference type="Pfam" id="PF15072">
    <property type="entry name" value="HROB"/>
    <property type="match status" value="1"/>
</dbReference>
<dbReference type="STRING" id="215637.A0A4P9ZWK1"/>
<feature type="compositionally biased region" description="Low complexity" evidence="1">
    <location>
        <begin position="88"/>
        <end position="97"/>
    </location>
</feature>
<evidence type="ECO:0000313" key="4">
    <source>
        <dbReference type="Proteomes" id="UP000268162"/>
    </source>
</evidence>